<dbReference type="SUPFAM" id="SSF56672">
    <property type="entry name" value="DNA/RNA polymerases"/>
    <property type="match status" value="1"/>
</dbReference>
<comment type="caution">
    <text evidence="4">The sequence shown here is derived from an EMBL/GenBank/DDBJ whole genome shotgun (WGS) entry which is preliminary data.</text>
</comment>
<dbReference type="PANTHER" id="PTHR15503:SF29">
    <property type="entry name" value="CCHC-TYPE DOMAIN-CONTAINING PROTEIN-RELATED"/>
    <property type="match status" value="1"/>
</dbReference>
<evidence type="ECO:0000256" key="1">
    <source>
        <dbReference type="SAM" id="MobiDB-lite"/>
    </source>
</evidence>
<dbReference type="InterPro" id="IPR032567">
    <property type="entry name" value="RTL1-rel"/>
</dbReference>
<dbReference type="HOGENOM" id="CLU_389879_0_0_1"/>
<dbReference type="EMBL" id="JPOX01000116">
    <property type="protein sequence ID" value="KFX40740.1"/>
    <property type="molecule type" value="Genomic_DNA"/>
</dbReference>
<protein>
    <submittedName>
        <fullName evidence="4">Transposon Tf2-11 polyprotein</fullName>
    </submittedName>
</protein>
<dbReference type="AlphaFoldDB" id="A0A093ULB7"/>
<dbReference type="CDD" id="cd01647">
    <property type="entry name" value="RT_LTR"/>
    <property type="match status" value="1"/>
</dbReference>
<evidence type="ECO:0000259" key="3">
    <source>
        <dbReference type="Pfam" id="PF03732"/>
    </source>
</evidence>
<dbReference type="PANTHER" id="PTHR15503">
    <property type="entry name" value="LDOC1 RELATED"/>
    <property type="match status" value="1"/>
</dbReference>
<dbReference type="InterPro" id="IPR000477">
    <property type="entry name" value="RT_dom"/>
</dbReference>
<proteinExistence type="predicted"/>
<feature type="region of interest" description="Disordered" evidence="1">
    <location>
        <begin position="68"/>
        <end position="90"/>
    </location>
</feature>
<dbReference type="Gene3D" id="2.40.70.10">
    <property type="entry name" value="Acid Proteases"/>
    <property type="match status" value="1"/>
</dbReference>
<dbReference type="Pfam" id="PF00078">
    <property type="entry name" value="RVT_1"/>
    <property type="match status" value="1"/>
</dbReference>
<feature type="domain" description="Reverse transcriptase" evidence="2">
    <location>
        <begin position="633"/>
        <end position="703"/>
    </location>
</feature>
<dbReference type="CDD" id="cd00303">
    <property type="entry name" value="retropepsin_like"/>
    <property type="match status" value="1"/>
</dbReference>
<accession>A0A093ULB7</accession>
<dbReference type="InterPro" id="IPR005162">
    <property type="entry name" value="Retrotrans_gag_dom"/>
</dbReference>
<dbReference type="Pfam" id="PF03732">
    <property type="entry name" value="Retrotrans_gag"/>
    <property type="match status" value="1"/>
</dbReference>
<dbReference type="InterPro" id="IPR043502">
    <property type="entry name" value="DNA/RNA_pol_sf"/>
</dbReference>
<name>A0A093ULB7_TALMA</name>
<evidence type="ECO:0000259" key="2">
    <source>
        <dbReference type="Pfam" id="PF00078"/>
    </source>
</evidence>
<gene>
    <name evidence="4" type="ORF">GQ26_1160010</name>
</gene>
<reference key="1">
    <citation type="journal article" date="2014" name="PLoS Genet.">
        <title>Signature Gene Expression Reveals Novel Clues to the Molecular Mechanisms of Dimorphic Transition in Penicillium marneffei.</title>
        <authorList>
            <person name="Yang E."/>
            <person name="Wang G."/>
            <person name="Cai J."/>
            <person name="Woo P.C."/>
            <person name="Lau S.K."/>
            <person name="Yuen K.-Y."/>
            <person name="Chow W.-N."/>
            <person name="Lin X."/>
        </authorList>
    </citation>
    <scope>NUCLEOTIDE SEQUENCE [LARGE SCALE GENOMIC DNA]</scope>
    <source>
        <strain>PM1</strain>
    </source>
</reference>
<reference evidence="4" key="2">
    <citation type="journal article" date="2014" name="PLoS Genet.">
        <title>Signature gene expression reveals novel clues to the molecular mechanisms of dimorphic transition in Penicillium marneffei.</title>
        <authorList>
            <person name="Yang E."/>
            <person name="Wang G."/>
            <person name="Cai J."/>
            <person name="Woo P.C."/>
            <person name="Lau S.K."/>
            <person name="Yuen K.-Y."/>
            <person name="Chow W.-N."/>
            <person name="Lin X."/>
        </authorList>
    </citation>
    <scope>NUCLEOTIDE SEQUENCE</scope>
    <source>
        <strain evidence="4">PM1</strain>
    </source>
</reference>
<dbReference type="Gene3D" id="3.10.10.10">
    <property type="entry name" value="HIV Type 1 Reverse Transcriptase, subunit A, domain 1"/>
    <property type="match status" value="1"/>
</dbReference>
<dbReference type="InterPro" id="IPR021109">
    <property type="entry name" value="Peptidase_aspartic_dom_sf"/>
</dbReference>
<feature type="domain" description="Retrotransposon gag" evidence="3">
    <location>
        <begin position="131"/>
        <end position="229"/>
    </location>
</feature>
<evidence type="ECO:0000313" key="4">
    <source>
        <dbReference type="EMBL" id="KFX40740.1"/>
    </source>
</evidence>
<organism evidence="4">
    <name type="scientific">Talaromyces marneffei PM1</name>
    <dbReference type="NCBI Taxonomy" id="1077442"/>
    <lineage>
        <taxon>Eukaryota</taxon>
        <taxon>Fungi</taxon>
        <taxon>Dikarya</taxon>
        <taxon>Ascomycota</taxon>
        <taxon>Pezizomycotina</taxon>
        <taxon>Eurotiomycetes</taxon>
        <taxon>Eurotiomycetidae</taxon>
        <taxon>Eurotiales</taxon>
        <taxon>Trichocomaceae</taxon>
        <taxon>Talaromyces</taxon>
        <taxon>Talaromyces sect. Talaromyces</taxon>
    </lineage>
</organism>
<sequence>MNPNNQTPREQQPTPVEEMFTQIVLRMEALNADFNTRIEAVNANVNTRMTQVETNMNNLNQRTQILENPSASTMGTPYSPPSPQRGATEAPLGQQLRHQLGHAAEYDNTDKSLFLPFLAELQAKITVDGYAFSRLRGDARSKVFPWMRIHANDPTVVNDMTLVEFYRHLNIQFENRQLVEQSNQELNRLRQGRTPFPDFASEFERLLLLAGGQVWPDDVRIARLRSAINQEMRLAIIGQVLPIGYEAFVEHLHRVANDLDEYNRIHNLRTRGLNRQPFSAPRPTLSDITPQLQQSTTIPAPILPVAIDLTTAALVPARQNRPPPTCYRCSKRRIQFRKRVAPSKRRYWEQDIMRRLEAETEACETFEIDVLLDNHAYARTLADSGCITYGVIKESFALKHSLTQHAITPRPIRGYDGLQDQTTNEMVITSMDMGGHRTEKAYFYVVKNMKYDLILGLQWMRKERIIFDPAREILTFPDGIKIDNASLRGAISRRDGTYEISANGLRALQRRQKKDLEARIEFFAASMADIDKALAPRRKTDPRTILPEYLRDYIDVFDPIEADKLPRHRPGADHTIELIDQDKDGRKPEVPWGPMYNMSREELLVLRKTLHDLLSKGFIRVSKSSAAAPVLFIKKPGGGLRFCVDYRALNTITKKDRYPLPLIHETLQKISKAKWFTKFDVPAAFHKIRIAEGDECMTAFRTRFGLYE</sequence>